<evidence type="ECO:0000259" key="1">
    <source>
        <dbReference type="Pfam" id="PF07250"/>
    </source>
</evidence>
<dbReference type="Gene3D" id="2.130.10.80">
    <property type="entry name" value="Galactose oxidase/kelch, beta-propeller"/>
    <property type="match status" value="1"/>
</dbReference>
<evidence type="ECO:0000313" key="2">
    <source>
        <dbReference type="EMBL" id="KAF5346219.1"/>
    </source>
</evidence>
<dbReference type="InterPro" id="IPR037293">
    <property type="entry name" value="Gal_Oxidase_central_sf"/>
</dbReference>
<dbReference type="EMBL" id="JAACJM010000104">
    <property type="protein sequence ID" value="KAF5346219.1"/>
    <property type="molecule type" value="Genomic_DNA"/>
</dbReference>
<keyword evidence="3" id="KW-1185">Reference proteome</keyword>
<reference evidence="2 3" key="1">
    <citation type="journal article" date="2020" name="ISME J.">
        <title>Uncovering the hidden diversity of litter-decomposition mechanisms in mushroom-forming fungi.</title>
        <authorList>
            <person name="Floudas D."/>
            <person name="Bentzer J."/>
            <person name="Ahren D."/>
            <person name="Johansson T."/>
            <person name="Persson P."/>
            <person name="Tunlid A."/>
        </authorList>
    </citation>
    <scope>NUCLEOTIDE SEQUENCE [LARGE SCALE GENOMIC DNA]</scope>
    <source>
        <strain evidence="2 3">CBS 291.85</strain>
    </source>
</reference>
<protein>
    <recommendedName>
        <fullName evidence="1">Glyoxal oxidase N-terminal domain-containing protein</fullName>
    </recommendedName>
</protein>
<dbReference type="Pfam" id="PF07250">
    <property type="entry name" value="Glyoxal_oxid_N"/>
    <property type="match status" value="1"/>
</dbReference>
<sequence>MVLNDEGIAAGWQVEHMPVPRVMAELILLPDGRVTIVNGAQTGFGLSGGSLTKDPIGQSDSDHPAFTPALCDPAAPLGKRFTQEGLPTSEVPRLYHSTSSLTPNGTILLAGSNPNLDVETHPYPTEYRLEWLSPPYMEKPRPTYTGLPKTFGYNAKITLDVDLPAGAKNVSGKLPTGHKNSASTCVFFVRLASTCV</sequence>
<gene>
    <name evidence="2" type="ORF">D9758_014380</name>
</gene>
<dbReference type="AlphaFoldDB" id="A0A8H5CQM8"/>
<evidence type="ECO:0000313" key="3">
    <source>
        <dbReference type="Proteomes" id="UP000559256"/>
    </source>
</evidence>
<accession>A0A8H5CQM8</accession>
<dbReference type="PANTHER" id="PTHR32208">
    <property type="entry name" value="SECRETED PROTEIN-RELATED"/>
    <property type="match status" value="1"/>
</dbReference>
<name>A0A8H5CQM8_9AGAR</name>
<comment type="caution">
    <text evidence="2">The sequence shown here is derived from an EMBL/GenBank/DDBJ whole genome shotgun (WGS) entry which is preliminary data.</text>
</comment>
<organism evidence="2 3">
    <name type="scientific">Tetrapyrgos nigripes</name>
    <dbReference type="NCBI Taxonomy" id="182062"/>
    <lineage>
        <taxon>Eukaryota</taxon>
        <taxon>Fungi</taxon>
        <taxon>Dikarya</taxon>
        <taxon>Basidiomycota</taxon>
        <taxon>Agaricomycotina</taxon>
        <taxon>Agaricomycetes</taxon>
        <taxon>Agaricomycetidae</taxon>
        <taxon>Agaricales</taxon>
        <taxon>Marasmiineae</taxon>
        <taxon>Marasmiaceae</taxon>
        <taxon>Tetrapyrgos</taxon>
    </lineage>
</organism>
<dbReference type="Proteomes" id="UP000559256">
    <property type="component" value="Unassembled WGS sequence"/>
</dbReference>
<proteinExistence type="predicted"/>
<dbReference type="InterPro" id="IPR011043">
    <property type="entry name" value="Gal_Oxase/kelch_b-propeller"/>
</dbReference>
<dbReference type="OrthoDB" id="2019572at2759"/>
<dbReference type="InterPro" id="IPR009880">
    <property type="entry name" value="Glyoxal_oxidase_N"/>
</dbReference>
<dbReference type="PANTHER" id="PTHR32208:SF96">
    <property type="entry name" value="GLYOXAL OXIDASE"/>
    <property type="match status" value="1"/>
</dbReference>
<feature type="domain" description="Glyoxal oxidase N-terminal" evidence="1">
    <location>
        <begin position="9"/>
        <end position="136"/>
    </location>
</feature>
<dbReference type="SUPFAM" id="SSF50965">
    <property type="entry name" value="Galactose oxidase, central domain"/>
    <property type="match status" value="1"/>
</dbReference>